<protein>
    <submittedName>
        <fullName evidence="2">Uncharacterized protein</fullName>
    </submittedName>
</protein>
<accession>A0A426TQT4</accession>
<comment type="caution">
    <text evidence="2">The sequence shown here is derived from an EMBL/GenBank/DDBJ whole genome shotgun (WGS) entry which is preliminary data.</text>
</comment>
<evidence type="ECO:0000313" key="3">
    <source>
        <dbReference type="Proteomes" id="UP000280307"/>
    </source>
</evidence>
<dbReference type="AlphaFoldDB" id="A0A426TQT4"/>
<sequence>MKRRKGSAAPVTRVPAPAPESRANHGYPPGWRRNNWFVPFIGGGACIHHGHATDADDHSRCGPAIFCCPHAATRYITLFPTSCEARALWEPTSARHLATWLDNGVNVFYFVFCDPERADGLLAIGLGGQLLRDVLWYRVPIETQAPYADRLTHEENSDDTFR</sequence>
<reference evidence="2 3" key="1">
    <citation type="submission" date="2018-12" db="EMBL/GenBank/DDBJ databases">
        <title>Genome Sequence of Candidatus Viridilinea halotolerans isolated from saline sulfide-rich spring.</title>
        <authorList>
            <person name="Grouzdev D.S."/>
            <person name="Burganskaya E.I."/>
            <person name="Krutkina M.S."/>
            <person name="Sukhacheva M.V."/>
            <person name="Gorlenko V.M."/>
        </authorList>
    </citation>
    <scope>NUCLEOTIDE SEQUENCE [LARGE SCALE GENOMIC DNA]</scope>
    <source>
        <strain evidence="2">Chok-6</strain>
    </source>
</reference>
<organism evidence="2 3">
    <name type="scientific">Candidatus Viridilinea halotolerans</name>
    <dbReference type="NCBI Taxonomy" id="2491704"/>
    <lineage>
        <taxon>Bacteria</taxon>
        <taxon>Bacillati</taxon>
        <taxon>Chloroflexota</taxon>
        <taxon>Chloroflexia</taxon>
        <taxon>Chloroflexales</taxon>
        <taxon>Chloroflexineae</taxon>
        <taxon>Oscillochloridaceae</taxon>
        <taxon>Candidatus Viridilinea</taxon>
    </lineage>
</organism>
<evidence type="ECO:0000256" key="1">
    <source>
        <dbReference type="SAM" id="MobiDB-lite"/>
    </source>
</evidence>
<gene>
    <name evidence="2" type="ORF">EI684_22335</name>
</gene>
<dbReference type="Proteomes" id="UP000280307">
    <property type="component" value="Unassembled WGS sequence"/>
</dbReference>
<dbReference type="EMBL" id="RSAS01000921">
    <property type="protein sequence ID" value="RRR65704.1"/>
    <property type="molecule type" value="Genomic_DNA"/>
</dbReference>
<evidence type="ECO:0000313" key="2">
    <source>
        <dbReference type="EMBL" id="RRR65704.1"/>
    </source>
</evidence>
<feature type="region of interest" description="Disordered" evidence="1">
    <location>
        <begin position="1"/>
        <end position="26"/>
    </location>
</feature>
<name>A0A426TQT4_9CHLR</name>
<proteinExistence type="predicted"/>